<dbReference type="SUPFAM" id="SSF54368">
    <property type="entry name" value="Glutamine synthetase, N-terminal domain"/>
    <property type="match status" value="1"/>
</dbReference>
<accession>A0A117USS4</accession>
<gene>
    <name evidence="11" type="ORF">AQZ52_14915</name>
</gene>
<evidence type="ECO:0000313" key="11">
    <source>
        <dbReference type="EMBL" id="KUR70153.1"/>
    </source>
</evidence>
<evidence type="ECO:0000259" key="9">
    <source>
        <dbReference type="PROSITE" id="PS51986"/>
    </source>
</evidence>
<proteinExistence type="inferred from homology"/>
<dbReference type="PANTHER" id="PTHR43785:SF12">
    <property type="entry name" value="TYPE-1 GLUTAMINE SYNTHETASE 2"/>
    <property type="match status" value="1"/>
</dbReference>
<dbReference type="Pfam" id="PF00120">
    <property type="entry name" value="Gln-synt_C"/>
    <property type="match status" value="1"/>
</dbReference>
<organism evidence="11 12">
    <name type="scientific">Novosphingobium fuchskuhlense</name>
    <dbReference type="NCBI Taxonomy" id="1117702"/>
    <lineage>
        <taxon>Bacteria</taxon>
        <taxon>Pseudomonadati</taxon>
        <taxon>Pseudomonadota</taxon>
        <taxon>Alphaproteobacteria</taxon>
        <taxon>Sphingomonadales</taxon>
        <taxon>Sphingomonadaceae</taxon>
        <taxon>Novosphingobium</taxon>
    </lineage>
</organism>
<dbReference type="SUPFAM" id="SSF55931">
    <property type="entry name" value="Glutamine synthetase/guanido kinase"/>
    <property type="match status" value="1"/>
</dbReference>
<evidence type="ECO:0000256" key="3">
    <source>
        <dbReference type="ARBA" id="ARBA00022598"/>
    </source>
</evidence>
<protein>
    <submittedName>
        <fullName evidence="11">Glutamine synthetase</fullName>
    </submittedName>
</protein>
<evidence type="ECO:0000256" key="6">
    <source>
        <dbReference type="ARBA" id="ARBA00023231"/>
    </source>
</evidence>
<dbReference type="PROSITE" id="PS51986">
    <property type="entry name" value="GS_BETA_GRASP"/>
    <property type="match status" value="1"/>
</dbReference>
<dbReference type="GO" id="GO:0006598">
    <property type="term" value="P:polyamine catabolic process"/>
    <property type="evidence" value="ECO:0007669"/>
    <property type="project" value="TreeGrafter"/>
</dbReference>
<evidence type="ECO:0000256" key="2">
    <source>
        <dbReference type="ARBA" id="ARBA00003117"/>
    </source>
</evidence>
<comment type="function">
    <text evidence="2">Catalyzes the ATP-dependent biosynthesis of glutamine from glutamate and ammonia.</text>
</comment>
<keyword evidence="3" id="KW-0436">Ligase</keyword>
<evidence type="ECO:0000256" key="7">
    <source>
        <dbReference type="PROSITE-ProRule" id="PRU01330"/>
    </source>
</evidence>
<keyword evidence="5" id="KW-0067">ATP-binding</keyword>
<dbReference type="EMBL" id="LLZS01000009">
    <property type="protein sequence ID" value="KUR70153.1"/>
    <property type="molecule type" value="Genomic_DNA"/>
</dbReference>
<keyword evidence="12" id="KW-1185">Reference proteome</keyword>
<dbReference type="AlphaFoldDB" id="A0A117USS4"/>
<dbReference type="GO" id="GO:0006542">
    <property type="term" value="P:glutamine biosynthetic process"/>
    <property type="evidence" value="ECO:0007669"/>
    <property type="project" value="InterPro"/>
</dbReference>
<dbReference type="Gene3D" id="3.10.20.70">
    <property type="entry name" value="Glutamine synthetase, N-terminal domain"/>
    <property type="match status" value="1"/>
</dbReference>
<dbReference type="SMART" id="SM01230">
    <property type="entry name" value="Gln-synt_C"/>
    <property type="match status" value="1"/>
</dbReference>
<dbReference type="Proteomes" id="UP000058012">
    <property type="component" value="Unassembled WGS sequence"/>
</dbReference>
<dbReference type="InterPro" id="IPR014746">
    <property type="entry name" value="Gln_synth/guanido_kin_cat_dom"/>
</dbReference>
<dbReference type="Gene3D" id="3.30.590.10">
    <property type="entry name" value="Glutamine synthetase/guanido kinase, catalytic domain"/>
    <property type="match status" value="1"/>
</dbReference>
<dbReference type="GO" id="GO:0004356">
    <property type="term" value="F:glutamine synthetase activity"/>
    <property type="evidence" value="ECO:0007669"/>
    <property type="project" value="InterPro"/>
</dbReference>
<feature type="domain" description="GS beta-grasp" evidence="9">
    <location>
        <begin position="22"/>
        <end position="117"/>
    </location>
</feature>
<dbReference type="PROSITE" id="PS51987">
    <property type="entry name" value="GS_CATALYTIC"/>
    <property type="match status" value="1"/>
</dbReference>
<feature type="domain" description="GS catalytic" evidence="10">
    <location>
        <begin position="124"/>
        <end position="463"/>
    </location>
</feature>
<dbReference type="PANTHER" id="PTHR43785">
    <property type="entry name" value="GAMMA-GLUTAMYLPUTRESCINE SYNTHETASE"/>
    <property type="match status" value="1"/>
</dbReference>
<evidence type="ECO:0000256" key="1">
    <source>
        <dbReference type="ARBA" id="ARBA00001946"/>
    </source>
</evidence>
<dbReference type="GO" id="GO:0005524">
    <property type="term" value="F:ATP binding"/>
    <property type="evidence" value="ECO:0007669"/>
    <property type="project" value="UniProtKB-KW"/>
</dbReference>
<evidence type="ECO:0000259" key="10">
    <source>
        <dbReference type="PROSITE" id="PS51987"/>
    </source>
</evidence>
<dbReference type="InterPro" id="IPR036651">
    <property type="entry name" value="Gln_synt_N_sf"/>
</dbReference>
<evidence type="ECO:0000256" key="8">
    <source>
        <dbReference type="RuleBase" id="RU000384"/>
    </source>
</evidence>
<reference evidence="11 12" key="1">
    <citation type="submission" date="2015-10" db="EMBL/GenBank/DDBJ databases">
        <title>Draft genome sequence of Novosphingobium fuchskuhlense DSM 25065 isolated from a surface water sample of the southwest basin of Lake Grosse Fuchskuhle.</title>
        <authorList>
            <person name="Ruckert C."/>
            <person name="Winkler A."/>
            <person name="Glaeser J."/>
            <person name="Grossart H.-P."/>
            <person name="Kalinowski J."/>
            <person name="Glaeser S."/>
        </authorList>
    </citation>
    <scope>NUCLEOTIDE SEQUENCE [LARGE SCALE GENOMIC DNA]</scope>
    <source>
        <strain evidence="11 12">FNE08-7</strain>
    </source>
</reference>
<evidence type="ECO:0000313" key="12">
    <source>
        <dbReference type="Proteomes" id="UP000058012"/>
    </source>
</evidence>
<keyword evidence="6" id="KW-0535">Nitrogen fixation</keyword>
<evidence type="ECO:0000256" key="4">
    <source>
        <dbReference type="ARBA" id="ARBA00022741"/>
    </source>
</evidence>
<dbReference type="OrthoDB" id="9807095at2"/>
<comment type="cofactor">
    <cofactor evidence="1">
        <name>Mg(2+)</name>
        <dbReference type="ChEBI" id="CHEBI:18420"/>
    </cofactor>
</comment>
<name>A0A117USS4_9SPHN</name>
<sequence length="463" mass="50682">MTAPQSMIADPAEARDFLAANPEIAFIEVIFTALSGVPRGKRVRRSELMAIYESGRLFPSSMLVADITGQDCEDTGLVWGNGDPDYMLRPVPGTLVKAPWLGDDVAQVITSMYYADGTPCELDPRHVLARVVERFKPLGLIPVVACEIEYYLVDPVRGPKGEVHLARSPHSGAQPHLIDVFSLTDVQDFAPFFKELWRQADVQGIPLEAVISEYAAGQVELTLHHRPDALRAGDEAQMYKRLAKGVAQTQGMTATFMAKPFIHSAGSSMHLHFSMADAAGKNIFASEDPEGTGQMRHAIGGLRETQSQAFGIFAPNANSYRRFRANSYAPTAPIWGVNNRSVSLRVPAGPPASRHVEHRFAGADANPYLALAAMLAGVHHGMVNRIDPGPAVVGDGYKAAADSPYQVPGNWYAAIDALHASTLMRDYLGDTFVEMYCAVKRTEQDRFFSEVTALDYDWYLRNA</sequence>
<dbReference type="InterPro" id="IPR008147">
    <property type="entry name" value="Gln_synt_N"/>
</dbReference>
<dbReference type="STRING" id="1117702.AQZ52_14915"/>
<keyword evidence="4" id="KW-0547">Nucleotide-binding</keyword>
<comment type="caution">
    <text evidence="11">The sequence shown here is derived from an EMBL/GenBank/DDBJ whole genome shotgun (WGS) entry which is preliminary data.</text>
</comment>
<evidence type="ECO:0000256" key="5">
    <source>
        <dbReference type="ARBA" id="ARBA00022840"/>
    </source>
</evidence>
<comment type="similarity">
    <text evidence="7 8">Belongs to the glutamine synthetase family.</text>
</comment>
<dbReference type="RefSeq" id="WP_067912691.1">
    <property type="nucleotide sequence ID" value="NZ_KQ954246.1"/>
</dbReference>
<dbReference type="InterPro" id="IPR008146">
    <property type="entry name" value="Gln_synth_cat_dom"/>
</dbReference>